<evidence type="ECO:0000256" key="19">
    <source>
        <dbReference type="SAM" id="Phobius"/>
    </source>
</evidence>
<keyword evidence="5 19" id="KW-0812">Transmembrane</keyword>
<dbReference type="InterPro" id="IPR001245">
    <property type="entry name" value="Ser-Thr/Tyr_kinase_cat_dom"/>
</dbReference>
<dbReference type="InterPro" id="IPR017441">
    <property type="entry name" value="Protein_kinase_ATP_BS"/>
</dbReference>
<dbReference type="FunFam" id="3.30.430.20:FF:000015">
    <property type="entry name" value="Cysteine-rich receptor-like protein kinase 3"/>
    <property type="match status" value="1"/>
</dbReference>
<evidence type="ECO:0000313" key="23">
    <source>
        <dbReference type="EMBL" id="KAK9117206.1"/>
    </source>
</evidence>
<evidence type="ECO:0000256" key="1">
    <source>
        <dbReference type="ARBA" id="ARBA00004167"/>
    </source>
</evidence>
<feature type="signal peptide" evidence="20">
    <location>
        <begin position="1"/>
        <end position="27"/>
    </location>
</feature>
<evidence type="ECO:0000256" key="14">
    <source>
        <dbReference type="ARBA" id="ARBA00023180"/>
    </source>
</evidence>
<keyword evidence="24" id="KW-1185">Reference proteome</keyword>
<dbReference type="Pfam" id="PF01657">
    <property type="entry name" value="Stress-antifung"/>
    <property type="match status" value="2"/>
</dbReference>
<evidence type="ECO:0000256" key="11">
    <source>
        <dbReference type="ARBA" id="ARBA00022989"/>
    </source>
</evidence>
<evidence type="ECO:0000256" key="9">
    <source>
        <dbReference type="ARBA" id="ARBA00022777"/>
    </source>
</evidence>
<dbReference type="CDD" id="cd23509">
    <property type="entry name" value="Gnk2-like"/>
    <property type="match status" value="2"/>
</dbReference>
<dbReference type="Proteomes" id="UP001417504">
    <property type="component" value="Unassembled WGS sequence"/>
</dbReference>
<dbReference type="AlphaFoldDB" id="A0AAP0NUP3"/>
<accession>A0AAP0NUP3</accession>
<evidence type="ECO:0000259" key="22">
    <source>
        <dbReference type="PROSITE" id="PS51473"/>
    </source>
</evidence>
<keyword evidence="14" id="KW-0325">Glycoprotein</keyword>
<keyword evidence="11 19" id="KW-1133">Transmembrane helix</keyword>
<proteinExistence type="predicted"/>
<dbReference type="InterPro" id="IPR008271">
    <property type="entry name" value="Ser/Thr_kinase_AS"/>
</dbReference>
<dbReference type="PROSITE" id="PS00108">
    <property type="entry name" value="PROTEIN_KINASE_ST"/>
    <property type="match status" value="1"/>
</dbReference>
<evidence type="ECO:0000256" key="3">
    <source>
        <dbReference type="ARBA" id="ARBA00022553"/>
    </source>
</evidence>
<evidence type="ECO:0000256" key="18">
    <source>
        <dbReference type="SAM" id="MobiDB-lite"/>
    </source>
</evidence>
<evidence type="ECO:0000256" key="2">
    <source>
        <dbReference type="ARBA" id="ARBA00022527"/>
    </source>
</evidence>
<evidence type="ECO:0000256" key="7">
    <source>
        <dbReference type="ARBA" id="ARBA00022737"/>
    </source>
</evidence>
<evidence type="ECO:0000256" key="16">
    <source>
        <dbReference type="ARBA" id="ARBA00047951"/>
    </source>
</evidence>
<dbReference type="FunFam" id="1.10.510.10:FF:000336">
    <property type="entry name" value="Cysteine-rich receptor-like protein kinase 2"/>
    <property type="match status" value="1"/>
</dbReference>
<feature type="region of interest" description="Disordered" evidence="18">
    <location>
        <begin position="599"/>
        <end position="650"/>
    </location>
</feature>
<comment type="catalytic activity">
    <reaction evidence="15">
        <text>L-seryl-[protein] + ATP = O-phospho-L-seryl-[protein] + ADP + H(+)</text>
        <dbReference type="Rhea" id="RHEA:17989"/>
        <dbReference type="Rhea" id="RHEA-COMP:9863"/>
        <dbReference type="Rhea" id="RHEA-COMP:11604"/>
        <dbReference type="ChEBI" id="CHEBI:15378"/>
        <dbReference type="ChEBI" id="CHEBI:29999"/>
        <dbReference type="ChEBI" id="CHEBI:30616"/>
        <dbReference type="ChEBI" id="CHEBI:83421"/>
        <dbReference type="ChEBI" id="CHEBI:456216"/>
    </reaction>
</comment>
<comment type="subcellular location">
    <subcellularLocation>
        <location evidence="1">Membrane</location>
        <topology evidence="1">Single-pass membrane protein</topology>
    </subcellularLocation>
</comment>
<evidence type="ECO:0000259" key="21">
    <source>
        <dbReference type="PROSITE" id="PS50011"/>
    </source>
</evidence>
<dbReference type="InterPro" id="IPR011009">
    <property type="entry name" value="Kinase-like_dom_sf"/>
</dbReference>
<evidence type="ECO:0000256" key="4">
    <source>
        <dbReference type="ARBA" id="ARBA00022679"/>
    </source>
</evidence>
<feature type="binding site" evidence="17">
    <location>
        <position position="350"/>
    </location>
    <ligand>
        <name>ATP</name>
        <dbReference type="ChEBI" id="CHEBI:30616"/>
    </ligand>
</feature>
<feature type="domain" description="Gnk2-homologous" evidence="22">
    <location>
        <begin position="136"/>
        <end position="242"/>
    </location>
</feature>
<evidence type="ECO:0000256" key="15">
    <source>
        <dbReference type="ARBA" id="ARBA00047558"/>
    </source>
</evidence>
<sequence>MKKAVVCVACPMFIFIVLCVQLGTVQGDARTQTVELKCGSQKEHNTTIFVPNFVATMENISDQMRTKGYGQAAVGTGLDRNYGFAQCYGDLSLLDCVLCYAEARTNLPRCFPFNGGRIYLDGCFMRAENYSFFGEISGAEDRAVCGNASRKTQMFQETARRAVLDAVTTAPGNGGFARTALPVQRSGNESVYVLANCWEVLNASSCKACLEKASSFIMGCLPWSEGRALKAGCFMRYSDRNFLNAEQSGNRSKAKLIVLVVAGVGSLAILVIGAAIIVYVLKIRRLQKKRESSNESKKMAKSLYNSSLNFKYSTLEKATGAFDEANKLGQGGFGTVYKGVLADGREVAVKRLFFNNRHRALHFFNEVNIISSLEHKNLVRLLGCCCSGPESLLVYEFLPNRSLDRFIFDPDKGKALNWYQRFDIIIGTAEGLIHLHENPEIRIIHRDIKASNILLDSKLRAKIADFGLARSFQGDKSHISTAIAGTLGYMAPEYLAHGQLTEKADVYSFGVLLVEIVTGRQSRSKNTDYADSLVISAWKHFQLRTIEELYDQNLMLHNHDRSNNIKQAILRTVHVGLLCTQEIPSLRPSMSKALQMLSNKEEQLPPPTNPPFIDEKTMELNGMHENPSHPLNTDSSPSNATASYSSFYPR</sequence>
<evidence type="ECO:0000256" key="8">
    <source>
        <dbReference type="ARBA" id="ARBA00022741"/>
    </source>
</evidence>
<comment type="catalytic activity">
    <reaction evidence="16">
        <text>L-threonyl-[protein] + ATP = O-phospho-L-threonyl-[protein] + ADP + H(+)</text>
        <dbReference type="Rhea" id="RHEA:46608"/>
        <dbReference type="Rhea" id="RHEA-COMP:11060"/>
        <dbReference type="Rhea" id="RHEA-COMP:11605"/>
        <dbReference type="ChEBI" id="CHEBI:15378"/>
        <dbReference type="ChEBI" id="CHEBI:30013"/>
        <dbReference type="ChEBI" id="CHEBI:30616"/>
        <dbReference type="ChEBI" id="CHEBI:61977"/>
        <dbReference type="ChEBI" id="CHEBI:456216"/>
    </reaction>
</comment>
<dbReference type="EMBL" id="JBBNAE010000006">
    <property type="protein sequence ID" value="KAK9117206.1"/>
    <property type="molecule type" value="Genomic_DNA"/>
</dbReference>
<dbReference type="PANTHER" id="PTHR47973">
    <property type="entry name" value="CYSTEINE-RICH RECEPTOR-LIKE PROTEIN KINASE 3"/>
    <property type="match status" value="1"/>
</dbReference>
<protein>
    <recommendedName>
        <fullName evidence="25">Cysteine-rich receptor-like protein kinase 2</fullName>
    </recommendedName>
</protein>
<keyword evidence="10 17" id="KW-0067">ATP-binding</keyword>
<dbReference type="Pfam" id="PF07714">
    <property type="entry name" value="PK_Tyr_Ser-Thr"/>
    <property type="match status" value="1"/>
</dbReference>
<keyword evidence="12 19" id="KW-0472">Membrane</keyword>
<dbReference type="FunFam" id="3.30.200.20:FF:001208">
    <property type="entry name" value="Putative DUF26-domain receptor-like protein kinase family protein"/>
    <property type="match status" value="1"/>
</dbReference>
<keyword evidence="4" id="KW-0808">Transferase</keyword>
<dbReference type="FunFam" id="3.30.430.20:FF:000005">
    <property type="entry name" value="Cysteine-rich receptor-like protein kinase 2"/>
    <property type="match status" value="1"/>
</dbReference>
<evidence type="ECO:0008006" key="25">
    <source>
        <dbReference type="Google" id="ProtNLM"/>
    </source>
</evidence>
<dbReference type="SMART" id="SM00220">
    <property type="entry name" value="S_TKc"/>
    <property type="match status" value="1"/>
</dbReference>
<evidence type="ECO:0000256" key="10">
    <source>
        <dbReference type="ARBA" id="ARBA00022840"/>
    </source>
</evidence>
<keyword evidence="9" id="KW-0418">Kinase</keyword>
<gene>
    <name evidence="23" type="ORF">Sjap_016153</name>
</gene>
<evidence type="ECO:0000256" key="13">
    <source>
        <dbReference type="ARBA" id="ARBA00023170"/>
    </source>
</evidence>
<dbReference type="InterPro" id="IPR002902">
    <property type="entry name" value="GNK2"/>
</dbReference>
<feature type="domain" description="Gnk2-homologous" evidence="22">
    <location>
        <begin position="31"/>
        <end position="132"/>
    </location>
</feature>
<dbReference type="InterPro" id="IPR038408">
    <property type="entry name" value="GNK2_sf"/>
</dbReference>
<evidence type="ECO:0000256" key="12">
    <source>
        <dbReference type="ARBA" id="ARBA00023136"/>
    </source>
</evidence>
<keyword evidence="8 17" id="KW-0547">Nucleotide-binding</keyword>
<organism evidence="23 24">
    <name type="scientific">Stephania japonica</name>
    <dbReference type="NCBI Taxonomy" id="461633"/>
    <lineage>
        <taxon>Eukaryota</taxon>
        <taxon>Viridiplantae</taxon>
        <taxon>Streptophyta</taxon>
        <taxon>Embryophyta</taxon>
        <taxon>Tracheophyta</taxon>
        <taxon>Spermatophyta</taxon>
        <taxon>Magnoliopsida</taxon>
        <taxon>Ranunculales</taxon>
        <taxon>Menispermaceae</taxon>
        <taxon>Menispermoideae</taxon>
        <taxon>Cissampelideae</taxon>
        <taxon>Stephania</taxon>
    </lineage>
</organism>
<reference evidence="23 24" key="1">
    <citation type="submission" date="2024-01" db="EMBL/GenBank/DDBJ databases">
        <title>Genome assemblies of Stephania.</title>
        <authorList>
            <person name="Yang L."/>
        </authorList>
    </citation>
    <scope>NUCLEOTIDE SEQUENCE [LARGE SCALE GENOMIC DNA]</scope>
    <source>
        <strain evidence="23">QJT</strain>
        <tissue evidence="23">Leaf</tissue>
    </source>
</reference>
<dbReference type="GO" id="GO:0004674">
    <property type="term" value="F:protein serine/threonine kinase activity"/>
    <property type="evidence" value="ECO:0007669"/>
    <property type="project" value="UniProtKB-KW"/>
</dbReference>
<evidence type="ECO:0000256" key="17">
    <source>
        <dbReference type="PROSITE-ProRule" id="PRU10141"/>
    </source>
</evidence>
<evidence type="ECO:0000313" key="24">
    <source>
        <dbReference type="Proteomes" id="UP001417504"/>
    </source>
</evidence>
<dbReference type="GO" id="GO:0016020">
    <property type="term" value="C:membrane"/>
    <property type="evidence" value="ECO:0007669"/>
    <property type="project" value="UniProtKB-SubCell"/>
</dbReference>
<keyword evidence="6 20" id="KW-0732">Signal</keyword>
<name>A0AAP0NUP3_9MAGN</name>
<dbReference type="PROSITE" id="PS50011">
    <property type="entry name" value="PROTEIN_KINASE_DOM"/>
    <property type="match status" value="1"/>
</dbReference>
<dbReference type="InterPro" id="IPR052059">
    <property type="entry name" value="CR_Ser/Thr_kinase"/>
</dbReference>
<dbReference type="Gene3D" id="1.10.510.10">
    <property type="entry name" value="Transferase(Phosphotransferase) domain 1"/>
    <property type="match status" value="1"/>
</dbReference>
<feature type="domain" description="Protein kinase" evidence="21">
    <location>
        <begin position="322"/>
        <end position="613"/>
    </location>
</feature>
<dbReference type="PROSITE" id="PS51473">
    <property type="entry name" value="GNK2"/>
    <property type="match status" value="2"/>
</dbReference>
<evidence type="ECO:0000256" key="20">
    <source>
        <dbReference type="SAM" id="SignalP"/>
    </source>
</evidence>
<dbReference type="PROSITE" id="PS00107">
    <property type="entry name" value="PROTEIN_KINASE_ATP"/>
    <property type="match status" value="1"/>
</dbReference>
<feature type="transmembrane region" description="Helical" evidence="19">
    <location>
        <begin position="256"/>
        <end position="281"/>
    </location>
</feature>
<keyword evidence="2" id="KW-0723">Serine/threonine-protein kinase</keyword>
<evidence type="ECO:0000256" key="5">
    <source>
        <dbReference type="ARBA" id="ARBA00022692"/>
    </source>
</evidence>
<dbReference type="InterPro" id="IPR000719">
    <property type="entry name" value="Prot_kinase_dom"/>
</dbReference>
<feature type="compositionally biased region" description="Low complexity" evidence="18">
    <location>
        <begin position="635"/>
        <end position="650"/>
    </location>
</feature>
<feature type="chain" id="PRO_5042891663" description="Cysteine-rich receptor-like protein kinase 2" evidence="20">
    <location>
        <begin position="28"/>
        <end position="650"/>
    </location>
</feature>
<comment type="caution">
    <text evidence="23">The sequence shown here is derived from an EMBL/GenBank/DDBJ whole genome shotgun (WGS) entry which is preliminary data.</text>
</comment>
<dbReference type="Gene3D" id="3.30.200.20">
    <property type="entry name" value="Phosphorylase Kinase, domain 1"/>
    <property type="match status" value="1"/>
</dbReference>
<evidence type="ECO:0000256" key="6">
    <source>
        <dbReference type="ARBA" id="ARBA00022729"/>
    </source>
</evidence>
<dbReference type="GO" id="GO:0005524">
    <property type="term" value="F:ATP binding"/>
    <property type="evidence" value="ECO:0007669"/>
    <property type="project" value="UniProtKB-UniRule"/>
</dbReference>
<dbReference type="CDD" id="cd14066">
    <property type="entry name" value="STKc_IRAK"/>
    <property type="match status" value="1"/>
</dbReference>
<dbReference type="SUPFAM" id="SSF56112">
    <property type="entry name" value="Protein kinase-like (PK-like)"/>
    <property type="match status" value="1"/>
</dbReference>
<keyword evidence="13" id="KW-0675">Receptor</keyword>
<dbReference type="Gene3D" id="3.30.430.20">
    <property type="entry name" value="Gnk2 domain, C-X8-C-X2-C motif"/>
    <property type="match status" value="2"/>
</dbReference>
<keyword evidence="3" id="KW-0597">Phosphoprotein</keyword>
<keyword evidence="7" id="KW-0677">Repeat</keyword>